<comment type="caution">
    <text evidence="3">The sequence shown here is derived from an EMBL/GenBank/DDBJ whole genome shotgun (WGS) entry which is preliminary data.</text>
</comment>
<dbReference type="AlphaFoldDB" id="A0A9N9C5X4"/>
<dbReference type="Gene3D" id="3.40.50.300">
    <property type="entry name" value="P-loop containing nucleotide triphosphate hydrolases"/>
    <property type="match status" value="1"/>
</dbReference>
<gene>
    <name evidence="3" type="ORF">DEBURN_LOCUS8921</name>
</gene>
<dbReference type="PANTHER" id="PTHR43394">
    <property type="entry name" value="ATP-DEPENDENT PERMEASE MDL1, MITOCHONDRIAL"/>
    <property type="match status" value="1"/>
</dbReference>
<proteinExistence type="predicted"/>
<name>A0A9N9C5X4_9GLOM</name>
<evidence type="ECO:0000256" key="2">
    <source>
        <dbReference type="ARBA" id="ARBA00023065"/>
    </source>
</evidence>
<feature type="non-terminal residue" evidence="3">
    <location>
        <position position="1"/>
    </location>
</feature>
<dbReference type="GO" id="GO:0090374">
    <property type="term" value="P:oligopeptide export from mitochondrion"/>
    <property type="evidence" value="ECO:0007669"/>
    <property type="project" value="TreeGrafter"/>
</dbReference>
<dbReference type="InterPro" id="IPR027417">
    <property type="entry name" value="P-loop_NTPase"/>
</dbReference>
<reference evidence="3" key="1">
    <citation type="submission" date="2021-06" db="EMBL/GenBank/DDBJ databases">
        <authorList>
            <person name="Kallberg Y."/>
            <person name="Tangrot J."/>
            <person name="Rosling A."/>
        </authorList>
    </citation>
    <scope>NUCLEOTIDE SEQUENCE</scope>
    <source>
        <strain evidence="3">AZ414A</strain>
    </source>
</reference>
<evidence type="ECO:0000256" key="1">
    <source>
        <dbReference type="ARBA" id="ARBA00022448"/>
    </source>
</evidence>
<evidence type="ECO:0000313" key="4">
    <source>
        <dbReference type="Proteomes" id="UP000789706"/>
    </source>
</evidence>
<dbReference type="Proteomes" id="UP000789706">
    <property type="component" value="Unassembled WGS sequence"/>
</dbReference>
<keyword evidence="4" id="KW-1185">Reference proteome</keyword>
<dbReference type="SUPFAM" id="SSF52540">
    <property type="entry name" value="P-loop containing nucleoside triphosphate hydrolases"/>
    <property type="match status" value="1"/>
</dbReference>
<dbReference type="GO" id="GO:0015421">
    <property type="term" value="F:ABC-type oligopeptide transporter activity"/>
    <property type="evidence" value="ECO:0007669"/>
    <property type="project" value="TreeGrafter"/>
</dbReference>
<keyword evidence="2" id="KW-0406">Ion transport</keyword>
<dbReference type="EMBL" id="CAJVPK010001482">
    <property type="protein sequence ID" value="CAG8588260.1"/>
    <property type="molecule type" value="Genomic_DNA"/>
</dbReference>
<dbReference type="OrthoDB" id="6500128at2759"/>
<organism evidence="3 4">
    <name type="scientific">Diversispora eburnea</name>
    <dbReference type="NCBI Taxonomy" id="1213867"/>
    <lineage>
        <taxon>Eukaryota</taxon>
        <taxon>Fungi</taxon>
        <taxon>Fungi incertae sedis</taxon>
        <taxon>Mucoromycota</taxon>
        <taxon>Glomeromycotina</taxon>
        <taxon>Glomeromycetes</taxon>
        <taxon>Diversisporales</taxon>
        <taxon>Diversisporaceae</taxon>
        <taxon>Diversispora</taxon>
    </lineage>
</organism>
<accession>A0A9N9C5X4</accession>
<sequence length="98" mass="10797">RIAIARSLIRNPKLLLLDEATSSLDSESEKLVQDAIDIASKNFTTVIIAHRLSTIQNADVILVVNKGEIVETGTHFELIAQHGLYSELVSKQVLGFQK</sequence>
<evidence type="ECO:0000313" key="3">
    <source>
        <dbReference type="EMBL" id="CAG8588260.1"/>
    </source>
</evidence>
<protein>
    <submittedName>
        <fullName evidence="3">2462_t:CDS:1</fullName>
    </submittedName>
</protein>
<dbReference type="PANTHER" id="PTHR43394:SF17">
    <property type="entry name" value="MITOCHONDRIAL POTASSIUM CHANNEL ATP-BINDING SUBUNIT"/>
    <property type="match status" value="1"/>
</dbReference>
<keyword evidence="1" id="KW-0813">Transport</keyword>
<dbReference type="GO" id="GO:0006811">
    <property type="term" value="P:monoatomic ion transport"/>
    <property type="evidence" value="ECO:0007669"/>
    <property type="project" value="UniProtKB-KW"/>
</dbReference>
<dbReference type="InterPro" id="IPR039421">
    <property type="entry name" value="Type_1_exporter"/>
</dbReference>
<dbReference type="GO" id="GO:0005743">
    <property type="term" value="C:mitochondrial inner membrane"/>
    <property type="evidence" value="ECO:0007669"/>
    <property type="project" value="TreeGrafter"/>
</dbReference>